<comment type="cofactor">
    <cofactor evidence="1 7">
        <name>Zn(2+)</name>
        <dbReference type="ChEBI" id="CHEBI:29105"/>
    </cofactor>
</comment>
<evidence type="ECO:0000256" key="6">
    <source>
        <dbReference type="ARBA" id="ARBA00023027"/>
    </source>
</evidence>
<dbReference type="InterPro" id="IPR020843">
    <property type="entry name" value="ER"/>
</dbReference>
<dbReference type="InterPro" id="IPR013149">
    <property type="entry name" value="ADH-like_C"/>
</dbReference>
<gene>
    <name evidence="9" type="ORF">LAESUDRAFT_808110</name>
</gene>
<feature type="domain" description="Enoyl reductase (ER)" evidence="8">
    <location>
        <begin position="10"/>
        <end position="361"/>
    </location>
</feature>
<dbReference type="CDD" id="cd05285">
    <property type="entry name" value="sorbitol_DH"/>
    <property type="match status" value="1"/>
</dbReference>
<dbReference type="Pfam" id="PF00107">
    <property type="entry name" value="ADH_zinc_N"/>
    <property type="match status" value="1"/>
</dbReference>
<evidence type="ECO:0000256" key="5">
    <source>
        <dbReference type="ARBA" id="ARBA00023002"/>
    </source>
</evidence>
<dbReference type="InterPro" id="IPR011032">
    <property type="entry name" value="GroES-like_sf"/>
</dbReference>
<dbReference type="Gene3D" id="3.40.50.720">
    <property type="entry name" value="NAD(P)-binding Rossmann-like Domain"/>
    <property type="match status" value="1"/>
</dbReference>
<evidence type="ECO:0000313" key="10">
    <source>
        <dbReference type="Proteomes" id="UP000076871"/>
    </source>
</evidence>
<evidence type="ECO:0000256" key="3">
    <source>
        <dbReference type="ARBA" id="ARBA00022723"/>
    </source>
</evidence>
<dbReference type="OrthoDB" id="2148442at2759"/>
<dbReference type="Proteomes" id="UP000076871">
    <property type="component" value="Unassembled WGS sequence"/>
</dbReference>
<dbReference type="SUPFAM" id="SSF51735">
    <property type="entry name" value="NAD(P)-binding Rossmann-fold domains"/>
    <property type="match status" value="1"/>
</dbReference>
<dbReference type="InParanoid" id="A0A165I2P4"/>
<comment type="similarity">
    <text evidence="2 7">Belongs to the zinc-containing alcohol dehydrogenase family.</text>
</comment>
<dbReference type="PROSITE" id="PS00059">
    <property type="entry name" value="ADH_ZINC"/>
    <property type="match status" value="1"/>
</dbReference>
<keyword evidence="4 7" id="KW-0862">Zinc</keyword>
<accession>A0A165I2P4</accession>
<evidence type="ECO:0000259" key="8">
    <source>
        <dbReference type="SMART" id="SM00829"/>
    </source>
</evidence>
<proteinExistence type="inferred from homology"/>
<dbReference type="GO" id="GO:0006062">
    <property type="term" value="P:sorbitol catabolic process"/>
    <property type="evidence" value="ECO:0007669"/>
    <property type="project" value="TreeGrafter"/>
</dbReference>
<keyword evidence="5" id="KW-0560">Oxidoreductase</keyword>
<evidence type="ECO:0000256" key="7">
    <source>
        <dbReference type="RuleBase" id="RU361277"/>
    </source>
</evidence>
<dbReference type="InterPro" id="IPR036291">
    <property type="entry name" value="NAD(P)-bd_dom_sf"/>
</dbReference>
<dbReference type="GO" id="GO:0003939">
    <property type="term" value="F:L-iditol 2-dehydrogenase (NAD+) activity"/>
    <property type="evidence" value="ECO:0007669"/>
    <property type="project" value="TreeGrafter"/>
</dbReference>
<evidence type="ECO:0000256" key="1">
    <source>
        <dbReference type="ARBA" id="ARBA00001947"/>
    </source>
</evidence>
<protein>
    <submittedName>
        <fullName evidence="9">Xylitol dehydrogenase</fullName>
    </submittedName>
</protein>
<dbReference type="EMBL" id="KV427605">
    <property type="protein sequence ID" value="KZT12511.1"/>
    <property type="molecule type" value="Genomic_DNA"/>
</dbReference>
<evidence type="ECO:0000256" key="2">
    <source>
        <dbReference type="ARBA" id="ARBA00008072"/>
    </source>
</evidence>
<sequence length="375" mass="39917">MSDNPSFVLRGIEDVVYEQRPIPEATGDDVLVEVKKTGICGSDVHYLVAGRIGQFVVEKPMVLGHESSGVVVKVGPKANGIKVGDRVAMEPGAVCRTCDACKSGRYELCPDIEFAATPPYDGTLARYYRIPSDLVYKLPKHLTLEDGAMMEPLSVAVHSVANIAGLRANQSVVIFGAGPVGLLCMAVAKALGARRVIAVDIVPDRLEFAKSYAATETYIPPPLDPGETRMKYSERNAKTMAEKLGIEERGPNSIDLVVDASGAEVSIQTGIMIAKAGGTYVQVGMGSPDVTIPVTLLLTKELNFKGSFRYGPGDYPLAIALVNQGKIDLKPLVTHRFPFDDAIEAFQTTRAGKSSDGKGVIKAIISGPGVSPNDI</sequence>
<dbReference type="FunCoup" id="A0A165I2P4">
    <property type="interactions" value="97"/>
</dbReference>
<dbReference type="SMART" id="SM00829">
    <property type="entry name" value="PKS_ER"/>
    <property type="match status" value="1"/>
</dbReference>
<dbReference type="STRING" id="1314785.A0A165I2P4"/>
<dbReference type="PANTHER" id="PTHR43161:SF9">
    <property type="entry name" value="SORBITOL DEHYDROGENASE"/>
    <property type="match status" value="1"/>
</dbReference>
<dbReference type="GeneID" id="63831064"/>
<dbReference type="Gene3D" id="3.90.180.10">
    <property type="entry name" value="Medium-chain alcohol dehydrogenases, catalytic domain"/>
    <property type="match status" value="1"/>
</dbReference>
<dbReference type="SUPFAM" id="SSF50129">
    <property type="entry name" value="GroES-like"/>
    <property type="match status" value="1"/>
</dbReference>
<evidence type="ECO:0000256" key="4">
    <source>
        <dbReference type="ARBA" id="ARBA00022833"/>
    </source>
</evidence>
<dbReference type="PANTHER" id="PTHR43161">
    <property type="entry name" value="SORBITOL DEHYDROGENASE"/>
    <property type="match status" value="1"/>
</dbReference>
<name>A0A165I2P4_9APHY</name>
<dbReference type="RefSeq" id="XP_040770021.1">
    <property type="nucleotide sequence ID" value="XM_040914036.1"/>
</dbReference>
<dbReference type="InterPro" id="IPR013154">
    <property type="entry name" value="ADH-like_N"/>
</dbReference>
<keyword evidence="6" id="KW-0520">NAD</keyword>
<dbReference type="Pfam" id="PF08240">
    <property type="entry name" value="ADH_N"/>
    <property type="match status" value="1"/>
</dbReference>
<keyword evidence="10" id="KW-1185">Reference proteome</keyword>
<evidence type="ECO:0000313" key="9">
    <source>
        <dbReference type="EMBL" id="KZT12511.1"/>
    </source>
</evidence>
<dbReference type="InterPro" id="IPR002328">
    <property type="entry name" value="ADH_Zn_CS"/>
</dbReference>
<keyword evidence="3 7" id="KW-0479">Metal-binding</keyword>
<dbReference type="GO" id="GO:0008270">
    <property type="term" value="F:zinc ion binding"/>
    <property type="evidence" value="ECO:0007669"/>
    <property type="project" value="InterPro"/>
</dbReference>
<dbReference type="InterPro" id="IPR045306">
    <property type="entry name" value="SDH-like"/>
</dbReference>
<dbReference type="AlphaFoldDB" id="A0A165I2P4"/>
<organism evidence="9 10">
    <name type="scientific">Laetiporus sulphureus 93-53</name>
    <dbReference type="NCBI Taxonomy" id="1314785"/>
    <lineage>
        <taxon>Eukaryota</taxon>
        <taxon>Fungi</taxon>
        <taxon>Dikarya</taxon>
        <taxon>Basidiomycota</taxon>
        <taxon>Agaricomycotina</taxon>
        <taxon>Agaricomycetes</taxon>
        <taxon>Polyporales</taxon>
        <taxon>Laetiporus</taxon>
    </lineage>
</organism>
<dbReference type="FunFam" id="3.40.50.720:FF:000068">
    <property type="entry name" value="Sorbitol dehydrogenase"/>
    <property type="match status" value="1"/>
</dbReference>
<reference evidence="9 10" key="1">
    <citation type="journal article" date="2016" name="Mol. Biol. Evol.">
        <title>Comparative Genomics of Early-Diverging Mushroom-Forming Fungi Provides Insights into the Origins of Lignocellulose Decay Capabilities.</title>
        <authorList>
            <person name="Nagy L.G."/>
            <person name="Riley R."/>
            <person name="Tritt A."/>
            <person name="Adam C."/>
            <person name="Daum C."/>
            <person name="Floudas D."/>
            <person name="Sun H."/>
            <person name="Yadav J.S."/>
            <person name="Pangilinan J."/>
            <person name="Larsson K.H."/>
            <person name="Matsuura K."/>
            <person name="Barry K."/>
            <person name="Labutti K."/>
            <person name="Kuo R."/>
            <person name="Ohm R.A."/>
            <person name="Bhattacharya S.S."/>
            <person name="Shirouzu T."/>
            <person name="Yoshinaga Y."/>
            <person name="Martin F.M."/>
            <person name="Grigoriev I.V."/>
            <person name="Hibbett D.S."/>
        </authorList>
    </citation>
    <scope>NUCLEOTIDE SEQUENCE [LARGE SCALE GENOMIC DNA]</scope>
    <source>
        <strain evidence="9 10">93-53</strain>
    </source>
</reference>